<dbReference type="SUPFAM" id="SSF54928">
    <property type="entry name" value="RNA-binding domain, RBD"/>
    <property type="match status" value="1"/>
</dbReference>
<dbReference type="SMART" id="SM00360">
    <property type="entry name" value="RRM"/>
    <property type="match status" value="1"/>
</dbReference>
<dbReference type="PANTHER" id="PTHR18806:SF4">
    <property type="entry name" value="RNA-BINDING PROTEIN 25"/>
    <property type="match status" value="1"/>
</dbReference>
<sequence>MSFPPRHHMPMPGMPPMPPGMLPPGYTLPPMPPMMPIGVMPASIMPPGMPMPPVSLNSRPPMGKKPMPPMMPGQKIDDFRRLGGGPTITVFVGNITDRASDNMIKTLLQRCGSVVSWKRVQGASGRLQAFGFCEYADPESGLRAIRLLHDWEIGDKKLVVKVDAKTKLQLDEYKASKKAKRDQDVTEVIAADTDDDLDEDTKREDRVARAGIEATLREHEHELSRSIVANGKEGILNPAYIKRTKLSRAQEALLKISGQGGNGADGEAKDNLDEMDLEEDKKNLIHREIGKFRDTMKKQEEEKERDRERREKDKERRDKDRGDRGERDRDRREKESNRLRNRTPERLREPIQRHHSRSRSRSRERSKDRDREADYDKLKQRDKDFEREREEEEEAYERKKLERKLREKEAAYQERLRNWEARERKKAREYEKEKEKDEERRNDEAKEAKRLKEFLEDYDDERDDPKYYKGSALSRRLKEREKEIENDNRDRQREKEELEELKQKLMEEGHADPTAEFERIKKEREEQFKPRVKVELTDEERECKAKTTVTLPLVDPEVIKARNKAMEVVDDTTQNSLSGFSDLITTPKEETKVKLGFTGLKLATSPNQTHHSSTKRKKLVAGEFFNQDEDDSNDSQPRKRKLVPLEYTDEEKKAVAQPTTNNSTNTTGTTTANSANQEEKRKHIKNLIDKIPTEKDKLFAYGIDWTLVDNNLMERRIKPWINKKIVEYIGEEEPTLVDFICSKVMLGSTPQCILDDVQMVLDEEAEVFVVKMWRLLIYEIEAKKLGLVK</sequence>
<dbReference type="PROSITE" id="PS50102">
    <property type="entry name" value="RRM"/>
    <property type="match status" value="1"/>
</dbReference>
<evidence type="ECO:0008006" key="9">
    <source>
        <dbReference type="Google" id="ProtNLM"/>
    </source>
</evidence>
<name>T1IML8_STRMM</name>
<accession>T1IML8</accession>
<feature type="region of interest" description="Disordered" evidence="4">
    <location>
        <begin position="424"/>
        <end position="532"/>
    </location>
</feature>
<feature type="compositionally biased region" description="Basic and acidic residues" evidence="4">
    <location>
        <begin position="476"/>
        <end position="532"/>
    </location>
</feature>
<dbReference type="STRING" id="126957.T1IML8"/>
<dbReference type="GO" id="GO:0006397">
    <property type="term" value="P:mRNA processing"/>
    <property type="evidence" value="ECO:0007669"/>
    <property type="project" value="UniProtKB-KW"/>
</dbReference>
<dbReference type="Gene3D" id="1.20.1390.10">
    <property type="entry name" value="PWI domain"/>
    <property type="match status" value="1"/>
</dbReference>
<dbReference type="GO" id="GO:0000381">
    <property type="term" value="P:regulation of alternative mRNA splicing, via spliceosome"/>
    <property type="evidence" value="ECO:0007669"/>
    <property type="project" value="TreeGrafter"/>
</dbReference>
<dbReference type="PANTHER" id="PTHR18806">
    <property type="entry name" value="RBM25 PROTEIN"/>
    <property type="match status" value="1"/>
</dbReference>
<reference evidence="8" key="1">
    <citation type="submission" date="2011-05" db="EMBL/GenBank/DDBJ databases">
        <authorList>
            <person name="Richards S.R."/>
            <person name="Qu J."/>
            <person name="Jiang H."/>
            <person name="Jhangiani S.N."/>
            <person name="Agravi P."/>
            <person name="Goodspeed R."/>
            <person name="Gross S."/>
            <person name="Mandapat C."/>
            <person name="Jackson L."/>
            <person name="Mathew T."/>
            <person name="Pu L."/>
            <person name="Thornton R."/>
            <person name="Saada N."/>
            <person name="Wilczek-Boney K.B."/>
            <person name="Lee S."/>
            <person name="Kovar C."/>
            <person name="Wu Y."/>
            <person name="Scherer S.E."/>
            <person name="Worley K.C."/>
            <person name="Muzny D.M."/>
            <person name="Gibbs R."/>
        </authorList>
    </citation>
    <scope>NUCLEOTIDE SEQUENCE</scope>
    <source>
        <strain evidence="8">Brora</strain>
    </source>
</reference>
<proteinExistence type="predicted"/>
<dbReference type="InterPro" id="IPR012677">
    <property type="entry name" value="Nucleotide-bd_a/b_plait_sf"/>
</dbReference>
<dbReference type="GO" id="GO:0003729">
    <property type="term" value="F:mRNA binding"/>
    <property type="evidence" value="ECO:0007669"/>
    <property type="project" value="TreeGrafter"/>
</dbReference>
<dbReference type="EMBL" id="JH431071">
    <property type="status" value="NOT_ANNOTATED_CDS"/>
    <property type="molecule type" value="Genomic_DNA"/>
</dbReference>
<dbReference type="SUPFAM" id="SSF101233">
    <property type="entry name" value="PWI domain"/>
    <property type="match status" value="1"/>
</dbReference>
<dbReference type="Pfam" id="PF00076">
    <property type="entry name" value="RRM_1"/>
    <property type="match status" value="1"/>
</dbReference>
<dbReference type="HOGENOM" id="CLU_009855_0_0_1"/>
<dbReference type="Proteomes" id="UP000014500">
    <property type="component" value="Unassembled WGS sequence"/>
</dbReference>
<evidence type="ECO:0000256" key="2">
    <source>
        <dbReference type="ARBA" id="ARBA00022884"/>
    </source>
</evidence>
<feature type="domain" description="PWI" evidence="6">
    <location>
        <begin position="696"/>
        <end position="789"/>
    </location>
</feature>
<dbReference type="Pfam" id="PF01480">
    <property type="entry name" value="PWI"/>
    <property type="match status" value="1"/>
</dbReference>
<evidence type="ECO:0000256" key="1">
    <source>
        <dbReference type="ARBA" id="ARBA00022664"/>
    </source>
</evidence>
<feature type="region of interest" description="Disordered" evidence="4">
    <location>
        <begin position="288"/>
        <end position="408"/>
    </location>
</feature>
<dbReference type="OMA" id="DGCVNKK"/>
<reference evidence="7" key="2">
    <citation type="submission" date="2015-02" db="UniProtKB">
        <authorList>
            <consortium name="EnsemblMetazoa"/>
        </authorList>
    </citation>
    <scope>IDENTIFICATION</scope>
</reference>
<evidence type="ECO:0000313" key="7">
    <source>
        <dbReference type="EnsemblMetazoa" id="SMAR002227-PA"/>
    </source>
</evidence>
<feature type="region of interest" description="Disordered" evidence="4">
    <location>
        <begin position="645"/>
        <end position="680"/>
    </location>
</feature>
<keyword evidence="1" id="KW-0507">mRNA processing</keyword>
<dbReference type="InterPro" id="IPR036483">
    <property type="entry name" value="PWI_dom_sf"/>
</dbReference>
<keyword evidence="2 3" id="KW-0694">RNA-binding</keyword>
<feature type="compositionally biased region" description="Basic and acidic residues" evidence="4">
    <location>
        <begin position="361"/>
        <end position="388"/>
    </location>
</feature>
<dbReference type="InterPro" id="IPR035979">
    <property type="entry name" value="RBD_domain_sf"/>
</dbReference>
<evidence type="ECO:0000259" key="5">
    <source>
        <dbReference type="PROSITE" id="PS50102"/>
    </source>
</evidence>
<evidence type="ECO:0000256" key="4">
    <source>
        <dbReference type="SAM" id="MobiDB-lite"/>
    </source>
</evidence>
<dbReference type="eggNOG" id="KOG2253">
    <property type="taxonomic scope" value="Eukaryota"/>
</dbReference>
<keyword evidence="8" id="KW-1185">Reference proteome</keyword>
<dbReference type="InterPro" id="IPR000504">
    <property type="entry name" value="RRM_dom"/>
</dbReference>
<dbReference type="Gene3D" id="3.30.70.330">
    <property type="match status" value="1"/>
</dbReference>
<feature type="compositionally biased region" description="Basic and acidic residues" evidence="4">
    <location>
        <begin position="288"/>
        <end position="352"/>
    </location>
</feature>
<dbReference type="GO" id="GO:0005681">
    <property type="term" value="C:spliceosomal complex"/>
    <property type="evidence" value="ECO:0007669"/>
    <property type="project" value="TreeGrafter"/>
</dbReference>
<dbReference type="PROSITE" id="PS51025">
    <property type="entry name" value="PWI"/>
    <property type="match status" value="1"/>
</dbReference>
<dbReference type="CDD" id="cd12446">
    <property type="entry name" value="RRM_RBM25"/>
    <property type="match status" value="1"/>
</dbReference>
<dbReference type="FunFam" id="1.20.1390.10:FF:000004">
    <property type="entry name" value="RNA-binding motif protein 25"/>
    <property type="match status" value="1"/>
</dbReference>
<dbReference type="EnsemblMetazoa" id="SMAR002227-RA">
    <property type="protein sequence ID" value="SMAR002227-PA"/>
    <property type="gene ID" value="SMAR002227"/>
</dbReference>
<feature type="compositionally biased region" description="Low complexity" evidence="4">
    <location>
        <begin position="659"/>
        <end position="676"/>
    </location>
</feature>
<dbReference type="InterPro" id="IPR002483">
    <property type="entry name" value="PWI_dom"/>
</dbReference>
<feature type="compositionally biased region" description="Basic and acidic residues" evidence="4">
    <location>
        <begin position="396"/>
        <end position="408"/>
    </location>
</feature>
<evidence type="ECO:0000313" key="8">
    <source>
        <dbReference type="Proteomes" id="UP000014500"/>
    </source>
</evidence>
<evidence type="ECO:0000256" key="3">
    <source>
        <dbReference type="PROSITE-ProRule" id="PRU00176"/>
    </source>
</evidence>
<organism evidence="7 8">
    <name type="scientific">Strigamia maritima</name>
    <name type="common">European centipede</name>
    <name type="synonym">Geophilus maritimus</name>
    <dbReference type="NCBI Taxonomy" id="126957"/>
    <lineage>
        <taxon>Eukaryota</taxon>
        <taxon>Metazoa</taxon>
        <taxon>Ecdysozoa</taxon>
        <taxon>Arthropoda</taxon>
        <taxon>Myriapoda</taxon>
        <taxon>Chilopoda</taxon>
        <taxon>Pleurostigmophora</taxon>
        <taxon>Geophilomorpha</taxon>
        <taxon>Linotaeniidae</taxon>
        <taxon>Strigamia</taxon>
    </lineage>
</organism>
<feature type="compositionally biased region" description="Basic and acidic residues" evidence="4">
    <location>
        <begin position="424"/>
        <end position="455"/>
    </location>
</feature>
<dbReference type="AlphaFoldDB" id="T1IML8"/>
<dbReference type="PhylomeDB" id="T1IML8"/>
<dbReference type="InterPro" id="IPR052768">
    <property type="entry name" value="RBM25"/>
</dbReference>
<evidence type="ECO:0000259" key="6">
    <source>
        <dbReference type="PROSITE" id="PS51025"/>
    </source>
</evidence>
<dbReference type="SMART" id="SM00311">
    <property type="entry name" value="PWI"/>
    <property type="match status" value="1"/>
</dbReference>
<feature type="domain" description="RRM" evidence="5">
    <location>
        <begin position="88"/>
        <end position="165"/>
    </location>
</feature>
<protein>
    <recommendedName>
        <fullName evidence="9">PWI domain-containing protein</fullName>
    </recommendedName>
</protein>
<dbReference type="InterPro" id="IPR034268">
    <property type="entry name" value="RBM25_RRM"/>
</dbReference>